<keyword evidence="13" id="KW-0418">Kinase</keyword>
<dbReference type="GO" id="GO:0004674">
    <property type="term" value="F:protein serine/threonine kinase activity"/>
    <property type="evidence" value="ECO:0007669"/>
    <property type="project" value="UniProtKB-KW"/>
</dbReference>
<dbReference type="Gene3D" id="3.80.10.10">
    <property type="entry name" value="Ribonuclease Inhibitor"/>
    <property type="match status" value="9"/>
</dbReference>
<evidence type="ECO:0000256" key="21">
    <source>
        <dbReference type="SAM" id="Phobius"/>
    </source>
</evidence>
<evidence type="ECO:0000256" key="10">
    <source>
        <dbReference type="ARBA" id="ARBA00022729"/>
    </source>
</evidence>
<dbReference type="InterPro" id="IPR046956">
    <property type="entry name" value="RLP23-like"/>
</dbReference>
<dbReference type="EC" id="2.7.11.1" evidence="3"/>
<keyword evidence="16 21" id="KW-0472">Membrane</keyword>
<dbReference type="SUPFAM" id="SSF52047">
    <property type="entry name" value="RNI-like"/>
    <property type="match status" value="2"/>
</dbReference>
<dbReference type="InterPro" id="IPR003591">
    <property type="entry name" value="Leu-rich_rpt_typical-subtyp"/>
</dbReference>
<evidence type="ECO:0000256" key="1">
    <source>
        <dbReference type="ARBA" id="ARBA00004251"/>
    </source>
</evidence>
<evidence type="ECO:0000256" key="20">
    <source>
        <dbReference type="ARBA" id="ARBA00048679"/>
    </source>
</evidence>
<feature type="domain" description="Leucine-rich repeat-containing N-terminal plant-type" evidence="23">
    <location>
        <begin position="955"/>
        <end position="992"/>
    </location>
</feature>
<accession>A0A0E0FP96</accession>
<keyword evidence="7" id="KW-1070">Brassinosteroid signaling pathway</keyword>
<keyword evidence="4" id="KW-1003">Cell membrane</keyword>
<evidence type="ECO:0000256" key="3">
    <source>
        <dbReference type="ARBA" id="ARBA00012513"/>
    </source>
</evidence>
<evidence type="ECO:0000256" key="11">
    <source>
        <dbReference type="ARBA" id="ARBA00022737"/>
    </source>
</evidence>
<keyword evidence="18" id="KW-0325">Glycoprotein</keyword>
<keyword evidence="6" id="KW-0433">Leucine-rich repeat</keyword>
<feature type="domain" description="Leucine-rich repeat-containing N-terminal plant-type" evidence="23">
    <location>
        <begin position="41"/>
        <end position="78"/>
    </location>
</feature>
<dbReference type="Pfam" id="PF13516">
    <property type="entry name" value="LRR_6"/>
    <property type="match status" value="2"/>
</dbReference>
<keyword evidence="12" id="KW-0547">Nucleotide-binding</keyword>
<dbReference type="GO" id="GO:0005524">
    <property type="term" value="F:ATP binding"/>
    <property type="evidence" value="ECO:0007669"/>
    <property type="project" value="UniProtKB-KW"/>
</dbReference>
<evidence type="ECO:0000256" key="19">
    <source>
        <dbReference type="ARBA" id="ARBA00047899"/>
    </source>
</evidence>
<dbReference type="Proteomes" id="UP000006591">
    <property type="component" value="Chromosome 1"/>
</dbReference>
<dbReference type="SUPFAM" id="SSF52058">
    <property type="entry name" value="L domain-like"/>
    <property type="match status" value="3"/>
</dbReference>
<dbReference type="OMA" id="LVIREMT"/>
<keyword evidence="25" id="KW-1185">Reference proteome</keyword>
<evidence type="ECO:0000256" key="22">
    <source>
        <dbReference type="SAM" id="SignalP"/>
    </source>
</evidence>
<evidence type="ECO:0000256" key="5">
    <source>
        <dbReference type="ARBA" id="ARBA00022527"/>
    </source>
</evidence>
<dbReference type="eggNOG" id="KOG0619">
    <property type="taxonomic scope" value="Eukaryota"/>
</dbReference>
<dbReference type="PANTHER" id="PTHR48063:SF50">
    <property type="entry name" value="HCRVF1 PROTEIN-LIKE"/>
    <property type="match status" value="1"/>
</dbReference>
<proteinExistence type="inferred from homology"/>
<dbReference type="PRINTS" id="PR00019">
    <property type="entry name" value="LEURICHRPT"/>
</dbReference>
<dbReference type="Pfam" id="PF13855">
    <property type="entry name" value="LRR_8"/>
    <property type="match status" value="3"/>
</dbReference>
<evidence type="ECO:0000256" key="13">
    <source>
        <dbReference type="ARBA" id="ARBA00022777"/>
    </source>
</evidence>
<dbReference type="STRING" id="4536.A0A0E0FP96"/>
<evidence type="ECO:0000313" key="24">
    <source>
        <dbReference type="EnsemblPlants" id="ONIVA01G25120.1"/>
    </source>
</evidence>
<dbReference type="GO" id="GO:0009742">
    <property type="term" value="P:brassinosteroid mediated signaling pathway"/>
    <property type="evidence" value="ECO:0007669"/>
    <property type="project" value="UniProtKB-KW"/>
</dbReference>
<evidence type="ECO:0000256" key="4">
    <source>
        <dbReference type="ARBA" id="ARBA00022475"/>
    </source>
</evidence>
<keyword evidence="14" id="KW-0067">ATP-binding</keyword>
<evidence type="ECO:0000256" key="17">
    <source>
        <dbReference type="ARBA" id="ARBA00023170"/>
    </source>
</evidence>
<dbReference type="FunFam" id="3.80.10.10:FF:000095">
    <property type="entry name" value="LRR receptor-like serine/threonine-protein kinase GSO1"/>
    <property type="match status" value="1"/>
</dbReference>
<dbReference type="SMART" id="SM00365">
    <property type="entry name" value="LRR_SD22"/>
    <property type="match status" value="9"/>
</dbReference>
<feature type="transmembrane region" description="Helical" evidence="21">
    <location>
        <begin position="1828"/>
        <end position="1847"/>
    </location>
</feature>
<keyword evidence="10 22" id="KW-0732">Signal</keyword>
<keyword evidence="17" id="KW-0675">Receptor</keyword>
<dbReference type="GO" id="GO:0005886">
    <property type="term" value="C:plasma membrane"/>
    <property type="evidence" value="ECO:0007669"/>
    <property type="project" value="UniProtKB-SubCell"/>
</dbReference>
<dbReference type="FunFam" id="3.80.10.10:FF:000213">
    <property type="entry name" value="Tyrosine-sulfated glycopeptide receptor 1"/>
    <property type="match status" value="1"/>
</dbReference>
<evidence type="ECO:0000313" key="25">
    <source>
        <dbReference type="Proteomes" id="UP000006591"/>
    </source>
</evidence>
<comment type="catalytic activity">
    <reaction evidence="20">
        <text>L-seryl-[protein] + ATP = O-phospho-L-seryl-[protein] + ADP + H(+)</text>
        <dbReference type="Rhea" id="RHEA:17989"/>
        <dbReference type="Rhea" id="RHEA-COMP:9863"/>
        <dbReference type="Rhea" id="RHEA-COMP:11604"/>
        <dbReference type="ChEBI" id="CHEBI:15378"/>
        <dbReference type="ChEBI" id="CHEBI:29999"/>
        <dbReference type="ChEBI" id="CHEBI:30616"/>
        <dbReference type="ChEBI" id="CHEBI:83421"/>
        <dbReference type="ChEBI" id="CHEBI:456216"/>
        <dbReference type="EC" id="2.7.11.1"/>
    </reaction>
</comment>
<dbReference type="Gramene" id="ONIVA01G25120.1">
    <property type="protein sequence ID" value="ONIVA01G25120.1"/>
    <property type="gene ID" value="ONIVA01G25120"/>
</dbReference>
<dbReference type="Pfam" id="PF00560">
    <property type="entry name" value="LRR_1"/>
    <property type="match status" value="10"/>
</dbReference>
<evidence type="ECO:0000256" key="12">
    <source>
        <dbReference type="ARBA" id="ARBA00022741"/>
    </source>
</evidence>
<comment type="subcellular location">
    <subcellularLocation>
        <location evidence="1">Cell membrane</location>
        <topology evidence="1">Single-pass type I membrane protein</topology>
    </subcellularLocation>
</comment>
<evidence type="ECO:0000256" key="6">
    <source>
        <dbReference type="ARBA" id="ARBA00022614"/>
    </source>
</evidence>
<evidence type="ECO:0000256" key="14">
    <source>
        <dbReference type="ARBA" id="ARBA00022840"/>
    </source>
</evidence>
<organism evidence="24">
    <name type="scientific">Oryza nivara</name>
    <name type="common">Indian wild rice</name>
    <name type="synonym">Oryza sativa f. spontanea</name>
    <dbReference type="NCBI Taxonomy" id="4536"/>
    <lineage>
        <taxon>Eukaryota</taxon>
        <taxon>Viridiplantae</taxon>
        <taxon>Streptophyta</taxon>
        <taxon>Embryophyta</taxon>
        <taxon>Tracheophyta</taxon>
        <taxon>Spermatophyta</taxon>
        <taxon>Magnoliopsida</taxon>
        <taxon>Liliopsida</taxon>
        <taxon>Poales</taxon>
        <taxon>Poaceae</taxon>
        <taxon>BOP clade</taxon>
        <taxon>Oryzoideae</taxon>
        <taxon>Oryzeae</taxon>
        <taxon>Oryzinae</taxon>
        <taxon>Oryza</taxon>
    </lineage>
</organism>
<dbReference type="PROSITE" id="PS51450">
    <property type="entry name" value="LRR"/>
    <property type="match status" value="3"/>
</dbReference>
<dbReference type="SMART" id="SM00369">
    <property type="entry name" value="LRR_TYP"/>
    <property type="match status" value="16"/>
</dbReference>
<evidence type="ECO:0000256" key="18">
    <source>
        <dbReference type="ARBA" id="ARBA00023180"/>
    </source>
</evidence>
<evidence type="ECO:0000256" key="7">
    <source>
        <dbReference type="ARBA" id="ARBA00022626"/>
    </source>
</evidence>
<feature type="signal peptide" evidence="22">
    <location>
        <begin position="1"/>
        <end position="22"/>
    </location>
</feature>
<evidence type="ECO:0000259" key="23">
    <source>
        <dbReference type="Pfam" id="PF08263"/>
    </source>
</evidence>
<evidence type="ECO:0000256" key="2">
    <source>
        <dbReference type="ARBA" id="ARBA00009592"/>
    </source>
</evidence>
<dbReference type="FunFam" id="3.80.10.10:FF:000041">
    <property type="entry name" value="LRR receptor-like serine/threonine-protein kinase ERECTA"/>
    <property type="match status" value="1"/>
</dbReference>
<name>A0A0E0FP96_ORYNI</name>
<dbReference type="FunFam" id="3.80.10.10:FF:000111">
    <property type="entry name" value="LRR receptor-like serine/threonine-protein kinase ERECTA"/>
    <property type="match status" value="1"/>
</dbReference>
<dbReference type="InterPro" id="IPR001611">
    <property type="entry name" value="Leu-rich_rpt"/>
</dbReference>
<comment type="similarity">
    <text evidence="2">Belongs to the RLP family.</text>
</comment>
<keyword evidence="8" id="KW-0808">Transferase</keyword>
<feature type="chain" id="PRO_5002359586" description="non-specific serine/threonine protein kinase" evidence="22">
    <location>
        <begin position="23"/>
        <end position="1889"/>
    </location>
</feature>
<keyword evidence="5" id="KW-0723">Serine/threonine-protein kinase</keyword>
<keyword evidence="11" id="KW-0677">Repeat</keyword>
<evidence type="ECO:0000256" key="9">
    <source>
        <dbReference type="ARBA" id="ARBA00022692"/>
    </source>
</evidence>
<dbReference type="Pfam" id="PF08263">
    <property type="entry name" value="LRRNT_2"/>
    <property type="match status" value="2"/>
</dbReference>
<comment type="catalytic activity">
    <reaction evidence="19">
        <text>L-threonyl-[protein] + ATP = O-phospho-L-threonyl-[protein] + ADP + H(+)</text>
        <dbReference type="Rhea" id="RHEA:46608"/>
        <dbReference type="Rhea" id="RHEA-COMP:11060"/>
        <dbReference type="Rhea" id="RHEA-COMP:11605"/>
        <dbReference type="ChEBI" id="CHEBI:15378"/>
        <dbReference type="ChEBI" id="CHEBI:30013"/>
        <dbReference type="ChEBI" id="CHEBI:30616"/>
        <dbReference type="ChEBI" id="CHEBI:61977"/>
        <dbReference type="ChEBI" id="CHEBI:456216"/>
        <dbReference type="EC" id="2.7.11.1"/>
    </reaction>
</comment>
<dbReference type="InterPro" id="IPR032675">
    <property type="entry name" value="LRR_dom_sf"/>
</dbReference>
<dbReference type="EnsemblPlants" id="ONIVA01G25120.1">
    <property type="protein sequence ID" value="ONIVA01G25120.1"/>
    <property type="gene ID" value="ONIVA01G25120"/>
</dbReference>
<dbReference type="HOGENOM" id="CLU_000288_18_3_1"/>
<dbReference type="InterPro" id="IPR013210">
    <property type="entry name" value="LRR_N_plant-typ"/>
</dbReference>
<evidence type="ECO:0000256" key="15">
    <source>
        <dbReference type="ARBA" id="ARBA00022989"/>
    </source>
</evidence>
<evidence type="ECO:0000256" key="16">
    <source>
        <dbReference type="ARBA" id="ARBA00023136"/>
    </source>
</evidence>
<dbReference type="PANTHER" id="PTHR48063">
    <property type="entry name" value="LRR RECEPTOR-LIKE KINASE"/>
    <property type="match status" value="1"/>
</dbReference>
<sequence length="1889" mass="209677">MGPSSSCCLVLITMITVAMITANSYVHAQRGSGGGGKCIAAERAALLSFKAGITSDPAKLLKSWRGDDCCSWSGVRCSNETGHVVGLDLRAAFFLSNETFVWCFSGVAPNGMLGEISSSLLALKHLKHLDLSGNYLGGVGLPMPSFLGSFKSLTYLNLACMNFDGRLPPQLGNLSRLQHLNLATYQENTMRPGDVSWLQHLGLLRFLDMSGLNLTSNGDWVRLVTGLSYLKVLQLGGCGLSLPHEPTAHSNISSLEILDLSSNRVYTINPAYWFWDVRTIRELQLGRNQITGPFPAAIGNMTSLEVLTLGGNYITGVKSEMMKNFCNLWWLELWSNEINQDMAEFMEGLPRCTKSSLHVLDLSATNITGGIPSWMNHWRNLRSLQLSANKLEGLIPLEIGKMTNLSTLYLDNNQLNGSVSEEHFAGLASLEDIDLSYNSIHITINSDWVPPFSLYQALFARSKMGPHFPLWLKGQSNVYFLDISDAGITDNLPDWFWTVFSNVQYLNISCNQISGTLPATLEFMTSAMTLDLNSNRLTGLLPQLPQYLRTLDISNNSLSGPLPLIFGAPMLTQLVLSINKINGTIPSYICELKYLEVLDLSDNFLVGKLPRCSNGSEAKQELNMSPDSTQMQLSALILYNNDLSGKFPEFLQHSQELTLLHLAHNKFVGELPIWIAEKLPRLSYLQLRYNLFSGSIPVQLTKLENLRYLDLAYNRISGSIPPTLGGLKAMIQGNSTKYTNPLVWNYYRPRNPNDFNDGYYVKYHNSLLVVVKGQELYYTSTLIYMVGLDFSCNNLGGDIPEEITSLVGLKNLNFSHNHLTGNIPEKIGLLRYVESLDLSFNMISGEIPSSLSDMASLSYLNLSFNNLSGRIPSGNQLQTLGDPDFIYIGNYYLCGPPLSRNCSGPESSPISEVWLLLTLPWRPQSRCVGVLFRDAITTAAASPKAPASTNGCIAAERDALLSFKAGITRDPKKRLSSWLGENCCQWSGVRCSNRTGHVIILNLSNTYLYYDDPHYYKCAHVDFPLYGYISSSLIFSGNVLGESMPEFLGSFQSLTHLNLARMGFYGRVPHQLGNLSNLQFLDITSEFYDHPPMHTADISWLARLPSLKYLDMSYVNLSSVVDWVRPVNMLSRLEVLRLTGCWIMSSSSTGLTNLTSLETLDLSENTLFGTVIPNWVWSMKTVKMLNLASCQLSGSFPDGLGNLTLLEGLNLGGDSYLGSNSFEGTLPSTLNNTCNLRVLYLDNNLIGVGIKDLMDKLPSCTWNKLEELDLSYNDITGNLDWLGSQTSLISLYLSWNKFSGHLPLVIREMTNLITLFLDNNDISGVISKQHLSGLLSLEEIDMSFNPLKVVLDESWSPPAELSKVYFASCQLGPEFPVWIKSLNNCYSIDVSSSGIKDELPNWFWNLVSDVTNVNISHNRIRGKLPDSFQGMLTKQLILASNQLTGRLPSLPEDLYYLDISRNLLSGPLPFNFGGANLDTLILFSNHINGSIPQSLCKMHNLRALDLADNFLVGELPHCLPTELKPSTGGSFIHSTSLNIHILLLSKNQLSGEFPMLLQSCQSITILDLAWNKYSGKLPEWIGEKLPSIVILRIRSNKFSGHIPGGFTKLDHLRYLDIANNSFSGTIPQSLPCLKGMINEPENLETWFLFGVALENGFGAFDVFGLFHYSISFVLQGQQLEYSKGLVYLVGLDFSSNKLSGHIPKGIGSLVELVNLNLSWNQLAGNIPDQIGELHQLTSLDLSYNQFSGEIPSSLSNLTFLSYLNLSYNNLSGRIPRGHQLDTLNADDPSLMYIGNPGLCGYPLAKNCPENGTSQGQTVKRHHDGSFCAGLSVGFVIGVWMVLASLLFKKSWRFSYFHHFDRQYDRLNVFLTVTSAIYLQKATRFKDGRS</sequence>
<keyword evidence="9 21" id="KW-0812">Transmembrane</keyword>
<evidence type="ECO:0000256" key="8">
    <source>
        <dbReference type="ARBA" id="ARBA00022679"/>
    </source>
</evidence>
<reference evidence="24" key="2">
    <citation type="submission" date="2018-04" db="EMBL/GenBank/DDBJ databases">
        <title>OnivRS2 (Oryza nivara Reference Sequence Version 2).</title>
        <authorList>
            <person name="Zhang J."/>
            <person name="Kudrna D."/>
            <person name="Lee S."/>
            <person name="Talag J."/>
            <person name="Rajasekar S."/>
            <person name="Welchert J."/>
            <person name="Hsing Y.-I."/>
            <person name="Wing R.A."/>
        </authorList>
    </citation>
    <scope>NUCLEOTIDE SEQUENCE [LARGE SCALE GENOMIC DNA]</scope>
</reference>
<protein>
    <recommendedName>
        <fullName evidence="3">non-specific serine/threonine protein kinase</fullName>
        <ecNumber evidence="3">2.7.11.1</ecNumber>
    </recommendedName>
</protein>
<reference evidence="24" key="1">
    <citation type="submission" date="2015-04" db="UniProtKB">
        <authorList>
            <consortium name="EnsemblPlants"/>
        </authorList>
    </citation>
    <scope>IDENTIFICATION</scope>
    <source>
        <strain evidence="24">SL10</strain>
    </source>
</reference>
<keyword evidence="15 21" id="KW-1133">Transmembrane helix</keyword>